<sequence>MMQESANETISNSSMSQNGMSSLSSQLDAGSRDGRSSGETSSEVSAVELLHLQQQQALQAARQLLLQQPGSGLKSPKNNDKQRPLQVPVSVAMMSPQVITPQQMQQILQQQVLSPQQLQALLQQQQAVMLQQVNTHKHTLTLTYTVPYTGAHNGSFVIDCVCKPVCDSLAAGLSPAELQQLWKDVTGSHAMEDNGLKHSGLDLSTTNNSSTTSTSNPKASPPITHHGISNGQSPVLNHRRESSLHEETAAAQSLYGHGVCKWPGCESVCDDFGQFLKHLNSEHALDDRSTAQCRVQMQVVQQLEIQLSKERERLQAMMAHLHMRPSEPKPSPKPLNLVSSVTMSKNLPSVSPPNLPQTPTTPTAPVTPLSQMSQVPSVLSPANVPSMGAMRRRHTDKYSMPLSSEIAPNYEFYKNADVRPPFTYATLIRQAIMEAGDMQLTLNEIYSWFTRTFAYFRRNAATWKNAVRHNLSLHKCFVRVENVKGAVWTVDEMEYQKRRSQKITGPTLVKNLPSSLGYGAALNASLQAALAETSLPLLGNPGLMNSAGSPTGLLQGTTHEDLNGTLDHLDTNGHSSPGYSPHTQLPPIHVKEEPLNMDDEDCPMSLVTTANHSPELDEDRELEEGNLSEDLE</sequence>
<dbReference type="GO" id="GO:0000978">
    <property type="term" value="F:RNA polymerase II cis-regulatory region sequence-specific DNA binding"/>
    <property type="evidence" value="ECO:0007669"/>
    <property type="project" value="TreeGrafter"/>
</dbReference>
<feature type="region of interest" description="Disordered" evidence="11">
    <location>
        <begin position="193"/>
        <end position="232"/>
    </location>
</feature>
<dbReference type="PROSITE" id="PS00658">
    <property type="entry name" value="FORK_HEAD_2"/>
    <property type="match status" value="1"/>
</dbReference>
<dbReference type="PANTHER" id="PTHR45796">
    <property type="entry name" value="FORKHEAD BOX P, ISOFORM C"/>
    <property type="match status" value="1"/>
</dbReference>
<dbReference type="PANTHER" id="PTHR45796:SF1">
    <property type="entry name" value="FORKHEAD BOX PROTEIN P2"/>
    <property type="match status" value="1"/>
</dbReference>
<evidence type="ECO:0000313" key="13">
    <source>
        <dbReference type="Ensembl" id="ENSCCRP00010077363.1"/>
    </source>
</evidence>
<keyword evidence="8" id="KW-0804">Transcription</keyword>
<evidence type="ECO:0000256" key="6">
    <source>
        <dbReference type="ARBA" id="ARBA00023015"/>
    </source>
</evidence>
<evidence type="ECO:0000313" key="14">
    <source>
        <dbReference type="Proteomes" id="UP000694427"/>
    </source>
</evidence>
<keyword evidence="7 10" id="KW-0238">DNA-binding</keyword>
<feature type="domain" description="Fork-head" evidence="12">
    <location>
        <begin position="419"/>
        <end position="492"/>
    </location>
</feature>
<keyword evidence="14" id="KW-1185">Reference proteome</keyword>
<feature type="region of interest" description="Disordered" evidence="11">
    <location>
        <begin position="344"/>
        <end position="364"/>
    </location>
</feature>
<feature type="region of interest" description="Disordered" evidence="11">
    <location>
        <begin position="606"/>
        <end position="632"/>
    </location>
</feature>
<evidence type="ECO:0000256" key="11">
    <source>
        <dbReference type="SAM" id="MobiDB-lite"/>
    </source>
</evidence>
<dbReference type="GO" id="GO:0001227">
    <property type="term" value="F:DNA-binding transcription repressor activity, RNA polymerase II-specific"/>
    <property type="evidence" value="ECO:0007669"/>
    <property type="project" value="TreeGrafter"/>
</dbReference>
<dbReference type="SMART" id="SM00339">
    <property type="entry name" value="FH"/>
    <property type="match status" value="1"/>
</dbReference>
<dbReference type="FunFam" id="1.20.5.340:FF:000005">
    <property type="entry name" value="Forkhead box P1, isoform CRA_f"/>
    <property type="match status" value="1"/>
</dbReference>
<dbReference type="InterPro" id="IPR001766">
    <property type="entry name" value="Fork_head_dom"/>
</dbReference>
<evidence type="ECO:0000256" key="7">
    <source>
        <dbReference type="ARBA" id="ARBA00023125"/>
    </source>
</evidence>
<reference evidence="13" key="2">
    <citation type="submission" date="2025-09" db="UniProtKB">
        <authorList>
            <consortium name="Ensembl"/>
        </authorList>
    </citation>
    <scope>IDENTIFICATION</scope>
</reference>
<evidence type="ECO:0000256" key="10">
    <source>
        <dbReference type="PROSITE-ProRule" id="PRU00089"/>
    </source>
</evidence>
<dbReference type="GO" id="GO:0008270">
    <property type="term" value="F:zinc ion binding"/>
    <property type="evidence" value="ECO:0007669"/>
    <property type="project" value="UniProtKB-KW"/>
</dbReference>
<evidence type="ECO:0000256" key="2">
    <source>
        <dbReference type="ARBA" id="ARBA00022491"/>
    </source>
</evidence>
<dbReference type="AlphaFoldDB" id="A0A8C1MKR9"/>
<dbReference type="Gene3D" id="1.20.5.340">
    <property type="match status" value="1"/>
</dbReference>
<dbReference type="Pfam" id="PF16159">
    <property type="entry name" value="FOXP-CC"/>
    <property type="match status" value="1"/>
</dbReference>
<dbReference type="Ensembl" id="ENSCCRT00010085846.1">
    <property type="protein sequence ID" value="ENSCCRP00010077363.1"/>
    <property type="gene ID" value="ENSCCRG00010033593.1"/>
</dbReference>
<protein>
    <submittedName>
        <fullName evidence="13">Forkhead box P2</fullName>
    </submittedName>
</protein>
<name>A0A8C1MKR9_CYPCA</name>
<accession>A0A8C1MKR9</accession>
<dbReference type="CDD" id="cd20065">
    <property type="entry name" value="FH_FOXP2"/>
    <property type="match status" value="1"/>
</dbReference>
<feature type="region of interest" description="Disordered" evidence="11">
    <location>
        <begin position="1"/>
        <end position="43"/>
    </location>
</feature>
<evidence type="ECO:0000256" key="5">
    <source>
        <dbReference type="ARBA" id="ARBA00022833"/>
    </source>
</evidence>
<keyword evidence="5" id="KW-0862">Zinc</keyword>
<dbReference type="InterPro" id="IPR047412">
    <property type="entry name" value="FH_FOXP1_P2"/>
</dbReference>
<feature type="compositionally biased region" description="Low complexity" evidence="11">
    <location>
        <begin position="204"/>
        <end position="216"/>
    </location>
</feature>
<dbReference type="SUPFAM" id="SSF46785">
    <property type="entry name" value="Winged helix' DNA-binding domain"/>
    <property type="match status" value="1"/>
</dbReference>
<comment type="subcellular location">
    <subcellularLocation>
        <location evidence="1 10">Nucleus</location>
    </subcellularLocation>
</comment>
<feature type="DNA-binding region" description="Fork-head" evidence="10">
    <location>
        <begin position="419"/>
        <end position="492"/>
    </location>
</feature>
<evidence type="ECO:0000256" key="3">
    <source>
        <dbReference type="ARBA" id="ARBA00022723"/>
    </source>
</evidence>
<dbReference type="Pfam" id="PF00250">
    <property type="entry name" value="Forkhead"/>
    <property type="match status" value="1"/>
</dbReference>
<evidence type="ECO:0000256" key="9">
    <source>
        <dbReference type="ARBA" id="ARBA00023242"/>
    </source>
</evidence>
<proteinExistence type="predicted"/>
<feature type="compositionally biased region" description="Acidic residues" evidence="11">
    <location>
        <begin position="616"/>
        <end position="632"/>
    </location>
</feature>
<evidence type="ECO:0000259" key="12">
    <source>
        <dbReference type="PROSITE" id="PS50039"/>
    </source>
</evidence>
<dbReference type="InterPro" id="IPR030456">
    <property type="entry name" value="TF_fork_head_CS_2"/>
</dbReference>
<dbReference type="InterPro" id="IPR032354">
    <property type="entry name" value="FOXP-CC"/>
</dbReference>
<evidence type="ECO:0000256" key="1">
    <source>
        <dbReference type="ARBA" id="ARBA00004123"/>
    </source>
</evidence>
<dbReference type="InterPro" id="IPR036388">
    <property type="entry name" value="WH-like_DNA-bd_sf"/>
</dbReference>
<keyword evidence="6" id="KW-0805">Transcription regulation</keyword>
<dbReference type="Gene3D" id="1.10.10.10">
    <property type="entry name" value="Winged helix-like DNA-binding domain superfamily/Winged helix DNA-binding domain"/>
    <property type="match status" value="1"/>
</dbReference>
<evidence type="ECO:0000256" key="8">
    <source>
        <dbReference type="ARBA" id="ARBA00023163"/>
    </source>
</evidence>
<dbReference type="InterPro" id="IPR050998">
    <property type="entry name" value="FOXP"/>
</dbReference>
<dbReference type="InterPro" id="IPR036390">
    <property type="entry name" value="WH_DNA-bd_sf"/>
</dbReference>
<keyword evidence="9 10" id="KW-0539">Nucleus</keyword>
<feature type="compositionally biased region" description="Low complexity" evidence="11">
    <location>
        <begin position="11"/>
        <end position="27"/>
    </location>
</feature>
<organism evidence="13 14">
    <name type="scientific">Cyprinus carpio</name>
    <name type="common">Common carp</name>
    <dbReference type="NCBI Taxonomy" id="7962"/>
    <lineage>
        <taxon>Eukaryota</taxon>
        <taxon>Metazoa</taxon>
        <taxon>Chordata</taxon>
        <taxon>Craniata</taxon>
        <taxon>Vertebrata</taxon>
        <taxon>Euteleostomi</taxon>
        <taxon>Actinopterygii</taxon>
        <taxon>Neopterygii</taxon>
        <taxon>Teleostei</taxon>
        <taxon>Ostariophysi</taxon>
        <taxon>Cypriniformes</taxon>
        <taxon>Cyprinidae</taxon>
        <taxon>Cyprininae</taxon>
        <taxon>Cyprinus</taxon>
    </lineage>
</organism>
<dbReference type="PROSITE" id="PS50039">
    <property type="entry name" value="FORK_HEAD_3"/>
    <property type="match status" value="1"/>
</dbReference>
<dbReference type="PRINTS" id="PR00053">
    <property type="entry name" value="FORKHEAD"/>
</dbReference>
<dbReference type="GO" id="GO:0005634">
    <property type="term" value="C:nucleus"/>
    <property type="evidence" value="ECO:0007669"/>
    <property type="project" value="UniProtKB-SubCell"/>
</dbReference>
<keyword evidence="4" id="KW-0863">Zinc-finger</keyword>
<evidence type="ECO:0000256" key="4">
    <source>
        <dbReference type="ARBA" id="ARBA00022771"/>
    </source>
</evidence>
<keyword evidence="2" id="KW-0678">Repressor</keyword>
<feature type="compositionally biased region" description="Polar residues" evidence="11">
    <location>
        <begin position="1"/>
        <end position="10"/>
    </location>
</feature>
<dbReference type="FunFam" id="1.10.10.10:FF:000010">
    <property type="entry name" value="Forkhead box P2 isoform B"/>
    <property type="match status" value="1"/>
</dbReference>
<reference evidence="13" key="1">
    <citation type="submission" date="2025-08" db="UniProtKB">
        <authorList>
            <consortium name="Ensembl"/>
        </authorList>
    </citation>
    <scope>IDENTIFICATION</scope>
</reference>
<keyword evidence="3" id="KW-0479">Metal-binding</keyword>
<dbReference type="Proteomes" id="UP000694427">
    <property type="component" value="Unplaced"/>
</dbReference>